<evidence type="ECO:0000259" key="5">
    <source>
        <dbReference type="PROSITE" id="PS50931"/>
    </source>
</evidence>
<evidence type="ECO:0000256" key="2">
    <source>
        <dbReference type="ARBA" id="ARBA00023015"/>
    </source>
</evidence>
<accession>A0A1Y6CVG2</accession>
<evidence type="ECO:0000256" key="3">
    <source>
        <dbReference type="ARBA" id="ARBA00023125"/>
    </source>
</evidence>
<dbReference type="GO" id="GO:0043565">
    <property type="term" value="F:sequence-specific DNA binding"/>
    <property type="evidence" value="ECO:0007669"/>
    <property type="project" value="TreeGrafter"/>
</dbReference>
<dbReference type="STRING" id="560819.SAMN05428998_14232"/>
<dbReference type="SUPFAM" id="SSF46785">
    <property type="entry name" value="Winged helix' DNA-binding domain"/>
    <property type="match status" value="1"/>
</dbReference>
<dbReference type="InterPro" id="IPR058163">
    <property type="entry name" value="LysR-type_TF_proteobact-type"/>
</dbReference>
<dbReference type="PANTHER" id="PTHR30537:SF3">
    <property type="entry name" value="TRANSCRIPTIONAL REGULATORY PROTEIN"/>
    <property type="match status" value="1"/>
</dbReference>
<sequence>MADWENLRHFLALAQDGSLSAAARRLGVEHATVARRVAALEAELSVKLVDRRGRRLALTADGERIAGLAGGMEREAQAVERAAAGARSALAGLVTLSAPPALAARRLAGPLADLQARHPALRLKILGESRRALLDRREADLAVRLGRPEAGELTIVKLGETAFRLYGAPAYLAATPPADWRLIGYDETMEDSPQQQALLRLAAGRPLALRASTAEIQLAAVRAGGGVALLADFMAEGEAGLAPAPTGAAEPLPVRGIWLALHSDLRNAAPIRAVVDCLRSALKPAGPEDARTV</sequence>
<dbReference type="Pfam" id="PF00126">
    <property type="entry name" value="HTH_1"/>
    <property type="match status" value="1"/>
</dbReference>
<keyword evidence="4" id="KW-0804">Transcription</keyword>
<dbReference type="InterPro" id="IPR036388">
    <property type="entry name" value="WH-like_DNA-bd_sf"/>
</dbReference>
<dbReference type="Gene3D" id="3.40.190.290">
    <property type="match status" value="1"/>
</dbReference>
<dbReference type="SUPFAM" id="SSF53850">
    <property type="entry name" value="Periplasmic binding protein-like II"/>
    <property type="match status" value="1"/>
</dbReference>
<dbReference type="Pfam" id="PF03466">
    <property type="entry name" value="LysR_substrate"/>
    <property type="match status" value="1"/>
</dbReference>
<name>A0A1Y6CVG2_9PROT</name>
<evidence type="ECO:0000256" key="4">
    <source>
        <dbReference type="ARBA" id="ARBA00023163"/>
    </source>
</evidence>
<dbReference type="EMBL" id="FWZX01000042">
    <property type="protein sequence ID" value="SMF80961.1"/>
    <property type="molecule type" value="Genomic_DNA"/>
</dbReference>
<feature type="domain" description="HTH lysR-type" evidence="5">
    <location>
        <begin position="1"/>
        <end position="59"/>
    </location>
</feature>
<dbReference type="InterPro" id="IPR036390">
    <property type="entry name" value="WH_DNA-bd_sf"/>
</dbReference>
<organism evidence="6 7">
    <name type="scientific">Tistlia consotensis USBA 355</name>
    <dbReference type="NCBI Taxonomy" id="560819"/>
    <lineage>
        <taxon>Bacteria</taxon>
        <taxon>Pseudomonadati</taxon>
        <taxon>Pseudomonadota</taxon>
        <taxon>Alphaproteobacteria</taxon>
        <taxon>Rhodospirillales</taxon>
        <taxon>Rhodovibrionaceae</taxon>
        <taxon>Tistlia</taxon>
    </lineage>
</organism>
<dbReference type="RefSeq" id="WP_085126571.1">
    <property type="nucleotide sequence ID" value="NZ_FWZX01000042.1"/>
</dbReference>
<dbReference type="GO" id="GO:0003700">
    <property type="term" value="F:DNA-binding transcription factor activity"/>
    <property type="evidence" value="ECO:0007669"/>
    <property type="project" value="InterPro"/>
</dbReference>
<evidence type="ECO:0000256" key="1">
    <source>
        <dbReference type="ARBA" id="ARBA00009437"/>
    </source>
</evidence>
<comment type="similarity">
    <text evidence="1">Belongs to the LysR transcriptional regulatory family.</text>
</comment>
<dbReference type="Proteomes" id="UP000192917">
    <property type="component" value="Unassembled WGS sequence"/>
</dbReference>
<dbReference type="GO" id="GO:0006351">
    <property type="term" value="P:DNA-templated transcription"/>
    <property type="evidence" value="ECO:0007669"/>
    <property type="project" value="TreeGrafter"/>
</dbReference>
<dbReference type="PANTHER" id="PTHR30537">
    <property type="entry name" value="HTH-TYPE TRANSCRIPTIONAL REGULATOR"/>
    <property type="match status" value="1"/>
</dbReference>
<proteinExistence type="inferred from homology"/>
<evidence type="ECO:0000313" key="6">
    <source>
        <dbReference type="EMBL" id="SMF80961.1"/>
    </source>
</evidence>
<keyword evidence="2" id="KW-0805">Transcription regulation</keyword>
<dbReference type="Gene3D" id="1.10.10.10">
    <property type="entry name" value="Winged helix-like DNA-binding domain superfamily/Winged helix DNA-binding domain"/>
    <property type="match status" value="1"/>
</dbReference>
<keyword evidence="7" id="KW-1185">Reference proteome</keyword>
<dbReference type="InterPro" id="IPR000847">
    <property type="entry name" value="LysR_HTH_N"/>
</dbReference>
<dbReference type="InterPro" id="IPR005119">
    <property type="entry name" value="LysR_subst-bd"/>
</dbReference>
<dbReference type="AlphaFoldDB" id="A0A1Y6CVG2"/>
<evidence type="ECO:0000313" key="7">
    <source>
        <dbReference type="Proteomes" id="UP000192917"/>
    </source>
</evidence>
<gene>
    <name evidence="6" type="ORF">SAMN05428998_14232</name>
</gene>
<dbReference type="PROSITE" id="PS50931">
    <property type="entry name" value="HTH_LYSR"/>
    <property type="match status" value="1"/>
</dbReference>
<reference evidence="6 7" key="1">
    <citation type="submission" date="2017-04" db="EMBL/GenBank/DDBJ databases">
        <authorList>
            <person name="Afonso C.L."/>
            <person name="Miller P.J."/>
            <person name="Scott M.A."/>
            <person name="Spackman E."/>
            <person name="Goraichik I."/>
            <person name="Dimitrov K.M."/>
            <person name="Suarez D.L."/>
            <person name="Swayne D.E."/>
        </authorList>
    </citation>
    <scope>NUCLEOTIDE SEQUENCE [LARGE SCALE GENOMIC DNA]</scope>
    <source>
        <strain evidence="6 7">USBA 355</strain>
    </source>
</reference>
<keyword evidence="3" id="KW-0238">DNA-binding</keyword>
<protein>
    <submittedName>
        <fullName evidence="6">Transcriptional regulator, LysR family</fullName>
    </submittedName>
</protein>